<dbReference type="EMBL" id="BRZC01000002">
    <property type="protein sequence ID" value="GLC83715.1"/>
    <property type="molecule type" value="Genomic_DNA"/>
</dbReference>
<sequence length="139" mass="14498">MARMTASRAPRARTPRTLAQKLGAIVLGFEAIVVFLAGLTVYGLNVLPQGIPAWWGIVGGIVLAVAMIALSGAISRPGAIATGWVLQALVLASALLVPAIALVALIFGGMWGYATIVGARMDRRQADTHAQPETHTESE</sequence>
<dbReference type="Proteomes" id="UP001165068">
    <property type="component" value="Unassembled WGS sequence"/>
</dbReference>
<name>A0ABQ5NE39_9MICO</name>
<keyword evidence="1" id="KW-0812">Transmembrane</keyword>
<feature type="transmembrane region" description="Helical" evidence="1">
    <location>
        <begin position="21"/>
        <end position="42"/>
    </location>
</feature>
<evidence type="ECO:0000256" key="1">
    <source>
        <dbReference type="SAM" id="Phobius"/>
    </source>
</evidence>
<evidence type="ECO:0008006" key="4">
    <source>
        <dbReference type="Google" id="ProtNLM"/>
    </source>
</evidence>
<feature type="transmembrane region" description="Helical" evidence="1">
    <location>
        <begin position="86"/>
        <end position="114"/>
    </location>
</feature>
<evidence type="ECO:0000313" key="2">
    <source>
        <dbReference type="EMBL" id="GLC83715.1"/>
    </source>
</evidence>
<dbReference type="Pfam" id="PF14017">
    <property type="entry name" value="DUF4233"/>
    <property type="match status" value="1"/>
</dbReference>
<keyword evidence="1" id="KW-1133">Transmembrane helix</keyword>
<evidence type="ECO:0000313" key="3">
    <source>
        <dbReference type="Proteomes" id="UP001165068"/>
    </source>
</evidence>
<keyword evidence="3" id="KW-1185">Reference proteome</keyword>
<gene>
    <name evidence="2" type="ORF">MIAR_03030</name>
</gene>
<comment type="caution">
    <text evidence="2">The sequence shown here is derived from an EMBL/GenBank/DDBJ whole genome shotgun (WGS) entry which is preliminary data.</text>
</comment>
<accession>A0ABQ5NE39</accession>
<reference evidence="2" key="1">
    <citation type="submission" date="2022-08" db="EMBL/GenBank/DDBJ databases">
        <title>Draft genome sequence of Microbacterium arabinogalactanolyticum JCM 9171.</title>
        <authorList>
            <person name="Fujita K."/>
            <person name="Ishiwata A."/>
            <person name="Fushinobu S."/>
        </authorList>
    </citation>
    <scope>NUCLEOTIDE SEQUENCE</scope>
    <source>
        <strain evidence="2">JCM 9171</strain>
    </source>
</reference>
<keyword evidence="1" id="KW-0472">Membrane</keyword>
<proteinExistence type="predicted"/>
<organism evidence="2 3">
    <name type="scientific">Microbacterium arabinogalactanolyticum</name>
    <dbReference type="NCBI Taxonomy" id="69365"/>
    <lineage>
        <taxon>Bacteria</taxon>
        <taxon>Bacillati</taxon>
        <taxon>Actinomycetota</taxon>
        <taxon>Actinomycetes</taxon>
        <taxon>Micrococcales</taxon>
        <taxon>Microbacteriaceae</taxon>
        <taxon>Microbacterium</taxon>
    </lineage>
</organism>
<feature type="transmembrane region" description="Helical" evidence="1">
    <location>
        <begin position="54"/>
        <end position="74"/>
    </location>
</feature>
<dbReference type="InterPro" id="IPR025327">
    <property type="entry name" value="DUF4233"/>
</dbReference>
<protein>
    <recommendedName>
        <fullName evidence="4">DUF4233 domain-containing protein</fullName>
    </recommendedName>
</protein>